<protein>
    <submittedName>
        <fullName evidence="1">Uncharacterized protein</fullName>
    </submittedName>
</protein>
<sequence>MQAPRPDDVAVLVQRLDERLTGPRPVDDLRRYFGIGLRPGQEAFSGARFEHLGGGGEGAGTADTVTATDLVAVETLSVRIPVELKLGLLEGPVGERLSALLREVPSGVDLADAPAQAVADGSPAARAWKLLTEQQGVGWVIAGKTLARKRPRLLPVYDTVVRCALGRPPSFWSTLRAALGHGGGALHHRLLELREAAGLPDTVSALRVCDVAVWMGHRTDGHACPR</sequence>
<reference evidence="2" key="1">
    <citation type="journal article" date="2019" name="Int. J. Syst. Evol. Microbiol.">
        <title>The Global Catalogue of Microorganisms (GCM) 10K type strain sequencing project: providing services to taxonomists for standard genome sequencing and annotation.</title>
        <authorList>
            <consortium name="The Broad Institute Genomics Platform"/>
            <consortium name="The Broad Institute Genome Sequencing Center for Infectious Disease"/>
            <person name="Wu L."/>
            <person name="Ma J."/>
        </authorList>
    </citation>
    <scope>NUCLEOTIDE SEQUENCE [LARGE SCALE GENOMIC DNA]</scope>
    <source>
        <strain evidence="2">JCM 18324</strain>
    </source>
</reference>
<dbReference type="InterPro" id="IPR046275">
    <property type="entry name" value="DUF6308"/>
</dbReference>
<dbReference type="RefSeq" id="WP_345614774.1">
    <property type="nucleotide sequence ID" value="NZ_BAABJV010000011.1"/>
</dbReference>
<evidence type="ECO:0000313" key="1">
    <source>
        <dbReference type="EMBL" id="GAA4785330.1"/>
    </source>
</evidence>
<accession>A0ABP9AU25</accession>
<keyword evidence="2" id="KW-1185">Reference proteome</keyword>
<organism evidence="1 2">
    <name type="scientific">Streptomyces sanyensis</name>
    <dbReference type="NCBI Taxonomy" id="568869"/>
    <lineage>
        <taxon>Bacteria</taxon>
        <taxon>Bacillati</taxon>
        <taxon>Actinomycetota</taxon>
        <taxon>Actinomycetes</taxon>
        <taxon>Kitasatosporales</taxon>
        <taxon>Streptomycetaceae</taxon>
        <taxon>Streptomyces</taxon>
    </lineage>
</organism>
<dbReference type="Pfam" id="PF19827">
    <property type="entry name" value="DUF6308"/>
    <property type="match status" value="1"/>
</dbReference>
<dbReference type="EMBL" id="BAABJV010000011">
    <property type="protein sequence ID" value="GAA4785330.1"/>
    <property type="molecule type" value="Genomic_DNA"/>
</dbReference>
<name>A0ABP9AU25_9ACTN</name>
<dbReference type="Proteomes" id="UP001501147">
    <property type="component" value="Unassembled WGS sequence"/>
</dbReference>
<comment type="caution">
    <text evidence="1">The sequence shown here is derived from an EMBL/GenBank/DDBJ whole genome shotgun (WGS) entry which is preliminary data.</text>
</comment>
<evidence type="ECO:0000313" key="2">
    <source>
        <dbReference type="Proteomes" id="UP001501147"/>
    </source>
</evidence>
<gene>
    <name evidence="1" type="ORF">GCM10023329_39880</name>
</gene>
<proteinExistence type="predicted"/>